<keyword evidence="3 7" id="KW-0547">Nucleotide-binding</keyword>
<dbReference type="GO" id="GO:0050515">
    <property type="term" value="F:4-(cytidine 5'-diphospho)-2-C-methyl-D-erythritol kinase activity"/>
    <property type="evidence" value="ECO:0007669"/>
    <property type="project" value="UniProtKB-UniRule"/>
</dbReference>
<dbReference type="Gene3D" id="3.30.230.10">
    <property type="match status" value="1"/>
</dbReference>
<proteinExistence type="inferred from homology"/>
<accession>A0A1V4GQ31</accession>
<evidence type="ECO:0000259" key="8">
    <source>
        <dbReference type="Pfam" id="PF00288"/>
    </source>
</evidence>
<name>A0A1V4GQ31_MORLA</name>
<dbReference type="Gene3D" id="3.30.70.890">
    <property type="entry name" value="GHMP kinase, C-terminal domain"/>
    <property type="match status" value="1"/>
</dbReference>
<dbReference type="InterPro" id="IPR004424">
    <property type="entry name" value="IspE"/>
</dbReference>
<dbReference type="PIRSF" id="PIRSF010376">
    <property type="entry name" value="IspE"/>
    <property type="match status" value="1"/>
</dbReference>
<evidence type="ECO:0000256" key="1">
    <source>
        <dbReference type="ARBA" id="ARBA00017473"/>
    </source>
</evidence>
<dbReference type="GO" id="GO:0019288">
    <property type="term" value="P:isopentenyl diphosphate biosynthetic process, methylerythritol 4-phosphate pathway"/>
    <property type="evidence" value="ECO:0007669"/>
    <property type="project" value="UniProtKB-UniRule"/>
</dbReference>
<comment type="similarity">
    <text evidence="7">Belongs to the GHMP kinase family. IspE subfamily.</text>
</comment>
<feature type="binding site" evidence="7">
    <location>
        <begin position="97"/>
        <end position="107"/>
    </location>
    <ligand>
        <name>ATP</name>
        <dbReference type="ChEBI" id="CHEBI:30616"/>
    </ligand>
</feature>
<gene>
    <name evidence="7" type="primary">ispE</name>
    <name evidence="9" type="ORF">B5J94_10680</name>
</gene>
<dbReference type="PANTHER" id="PTHR43527">
    <property type="entry name" value="4-DIPHOSPHOCYTIDYL-2-C-METHYL-D-ERYTHRITOL KINASE, CHLOROPLASTIC"/>
    <property type="match status" value="1"/>
</dbReference>
<dbReference type="SUPFAM" id="SSF54211">
    <property type="entry name" value="Ribosomal protein S5 domain 2-like"/>
    <property type="match status" value="1"/>
</dbReference>
<evidence type="ECO:0000313" key="9">
    <source>
        <dbReference type="EMBL" id="OPH34809.1"/>
    </source>
</evidence>
<evidence type="ECO:0000256" key="3">
    <source>
        <dbReference type="ARBA" id="ARBA00022741"/>
    </source>
</evidence>
<protein>
    <recommendedName>
        <fullName evidence="1 7">4-diphosphocytidyl-2-C-methyl-D-erythritol kinase</fullName>
        <shortName evidence="7">CMK</shortName>
        <ecNumber evidence="7">2.7.1.148</ecNumber>
    </recommendedName>
    <alternativeName>
        <fullName evidence="7">4-(cytidine-5'-diphospho)-2-C-methyl-D-erythritol kinase</fullName>
    </alternativeName>
</protein>
<comment type="catalytic activity">
    <reaction evidence="7">
        <text>4-CDP-2-C-methyl-D-erythritol + ATP = 4-CDP-2-C-methyl-D-erythritol 2-phosphate + ADP + H(+)</text>
        <dbReference type="Rhea" id="RHEA:18437"/>
        <dbReference type="ChEBI" id="CHEBI:15378"/>
        <dbReference type="ChEBI" id="CHEBI:30616"/>
        <dbReference type="ChEBI" id="CHEBI:57823"/>
        <dbReference type="ChEBI" id="CHEBI:57919"/>
        <dbReference type="ChEBI" id="CHEBI:456216"/>
        <dbReference type="EC" id="2.7.1.148"/>
    </reaction>
</comment>
<evidence type="ECO:0000256" key="2">
    <source>
        <dbReference type="ARBA" id="ARBA00022679"/>
    </source>
</evidence>
<dbReference type="EMBL" id="MXAN01000080">
    <property type="protein sequence ID" value="OPH34809.1"/>
    <property type="molecule type" value="Genomic_DNA"/>
</dbReference>
<dbReference type="GO" id="GO:0016114">
    <property type="term" value="P:terpenoid biosynthetic process"/>
    <property type="evidence" value="ECO:0007669"/>
    <property type="project" value="UniProtKB-UniRule"/>
</dbReference>
<dbReference type="Pfam" id="PF00288">
    <property type="entry name" value="GHMP_kinases_N"/>
    <property type="match status" value="1"/>
</dbReference>
<feature type="active site" evidence="7">
    <location>
        <position position="139"/>
    </location>
</feature>
<keyword evidence="4 7" id="KW-0418">Kinase</keyword>
<dbReference type="InterPro" id="IPR036554">
    <property type="entry name" value="GHMP_kinase_C_sf"/>
</dbReference>
<comment type="pathway">
    <text evidence="7">Isoprenoid biosynthesis; isopentenyl diphosphate biosynthesis via DXP pathway; isopentenyl diphosphate from 1-deoxy-D-xylulose 5-phosphate: step 3/6.</text>
</comment>
<dbReference type="InterPro" id="IPR020568">
    <property type="entry name" value="Ribosomal_Su5_D2-typ_SF"/>
</dbReference>
<organism evidence="9 10">
    <name type="scientific">Moraxella lacunata</name>
    <dbReference type="NCBI Taxonomy" id="477"/>
    <lineage>
        <taxon>Bacteria</taxon>
        <taxon>Pseudomonadati</taxon>
        <taxon>Pseudomonadota</taxon>
        <taxon>Gammaproteobacteria</taxon>
        <taxon>Moraxellales</taxon>
        <taxon>Moraxellaceae</taxon>
        <taxon>Moraxella</taxon>
    </lineage>
</organism>
<evidence type="ECO:0000256" key="5">
    <source>
        <dbReference type="ARBA" id="ARBA00022840"/>
    </source>
</evidence>
<evidence type="ECO:0000313" key="10">
    <source>
        <dbReference type="Proteomes" id="UP000191025"/>
    </source>
</evidence>
<comment type="function">
    <text evidence="7">Catalyzes the phosphorylation of the position 2 hydroxy group of 4-diphosphocytidyl-2C-methyl-D-erythritol.</text>
</comment>
<evidence type="ECO:0000256" key="7">
    <source>
        <dbReference type="HAMAP-Rule" id="MF_00061"/>
    </source>
</evidence>
<dbReference type="InterPro" id="IPR006204">
    <property type="entry name" value="GHMP_kinase_N_dom"/>
</dbReference>
<evidence type="ECO:0000256" key="6">
    <source>
        <dbReference type="ARBA" id="ARBA00023229"/>
    </source>
</evidence>
<dbReference type="SUPFAM" id="SSF55060">
    <property type="entry name" value="GHMP Kinase, C-terminal domain"/>
    <property type="match status" value="1"/>
</dbReference>
<feature type="domain" description="GHMP kinase N-terminal" evidence="8">
    <location>
        <begin position="68"/>
        <end position="145"/>
    </location>
</feature>
<dbReference type="NCBIfam" id="TIGR00154">
    <property type="entry name" value="ispE"/>
    <property type="match status" value="1"/>
</dbReference>
<sequence length="289" mass="31104">MSQLTLFSPAKLNLFLHITGRANNGYHHLQSVFTAIDFGDTLSFRTSTSQKLVTLIGADELTDDINDNLIVKAVETLAKRYPAYASSVQIILEKHIPTGAGLGGGSSNCATTLIAINELWGLRLSADELIKIGASLGADVPFFIFAHFHKTSAIATGIGEILTAIDLPDCGYLVLLPDEHISTATLFGCDELKRDCPVYSHHALSGANFFGDNALFTNVFTPLVLARSAKVAHAFGYLSNLEHQFGSKTRMSGTGSAVFLPIPYELNDTAINRLIDNAPCPALFARGLY</sequence>
<keyword evidence="5 7" id="KW-0067">ATP-binding</keyword>
<dbReference type="PANTHER" id="PTHR43527:SF2">
    <property type="entry name" value="4-DIPHOSPHOCYTIDYL-2-C-METHYL-D-ERYTHRITOL KINASE, CHLOROPLASTIC"/>
    <property type="match status" value="1"/>
</dbReference>
<comment type="caution">
    <text evidence="9">The sequence shown here is derived from an EMBL/GenBank/DDBJ whole genome shotgun (WGS) entry which is preliminary data.</text>
</comment>
<dbReference type="GO" id="GO:0005524">
    <property type="term" value="F:ATP binding"/>
    <property type="evidence" value="ECO:0007669"/>
    <property type="project" value="UniProtKB-UniRule"/>
</dbReference>
<keyword evidence="6 7" id="KW-0414">Isoprene biosynthesis</keyword>
<keyword evidence="2 7" id="KW-0808">Transferase</keyword>
<dbReference type="EC" id="2.7.1.148" evidence="7"/>
<dbReference type="HAMAP" id="MF_00061">
    <property type="entry name" value="IspE"/>
    <property type="match status" value="1"/>
</dbReference>
<dbReference type="AlphaFoldDB" id="A0A1V4GQ31"/>
<feature type="active site" evidence="7">
    <location>
        <position position="11"/>
    </location>
</feature>
<reference evidence="10" key="1">
    <citation type="submission" date="2017-03" db="EMBL/GenBank/DDBJ databases">
        <title>Draft genome sequence of Moraxella equi CCUG 4950T type strain.</title>
        <authorList>
            <person name="Salva-Serra F."/>
            <person name="Engstrom-Jakobsson H."/>
            <person name="Thorell K."/>
            <person name="Jaen-Luchoro D."/>
            <person name="Gonzales-Siles L."/>
            <person name="Karlsson R."/>
            <person name="Yazdan S."/>
            <person name="Boulund F."/>
            <person name="Johnning A."/>
            <person name="Engstrand L."/>
            <person name="Kristiansson E."/>
            <person name="Moore E."/>
        </authorList>
    </citation>
    <scope>NUCLEOTIDE SEQUENCE [LARGE SCALE GENOMIC DNA]</scope>
    <source>
        <strain evidence="10">CCUG 4441</strain>
    </source>
</reference>
<dbReference type="Proteomes" id="UP000191025">
    <property type="component" value="Unassembled WGS sequence"/>
</dbReference>
<dbReference type="UniPathway" id="UPA00056">
    <property type="reaction ID" value="UER00094"/>
</dbReference>
<evidence type="ECO:0000256" key="4">
    <source>
        <dbReference type="ARBA" id="ARBA00022777"/>
    </source>
</evidence>
<dbReference type="RefSeq" id="WP_062500888.1">
    <property type="nucleotide sequence ID" value="NZ_MXAN01000080.1"/>
</dbReference>
<dbReference type="InterPro" id="IPR014721">
    <property type="entry name" value="Ribsml_uS5_D2-typ_fold_subgr"/>
</dbReference>